<dbReference type="KEGG" id="nai:NECAME_18023"/>
<dbReference type="Pfam" id="PF23343">
    <property type="entry name" value="REP_ORF2-G2P"/>
    <property type="match status" value="1"/>
</dbReference>
<protein>
    <recommendedName>
        <fullName evidence="1">Replication-associated protein ORF2/G2P domain-containing protein</fullName>
    </recommendedName>
</protein>
<proteinExistence type="predicted"/>
<dbReference type="EMBL" id="KI659122">
    <property type="protein sequence ID" value="ETN80369.1"/>
    <property type="molecule type" value="Genomic_DNA"/>
</dbReference>
<reference evidence="3" key="1">
    <citation type="journal article" date="2014" name="Nat. Genet.">
        <title>Genome of the human hookworm Necator americanus.</title>
        <authorList>
            <person name="Tang Y.T."/>
            <person name="Gao X."/>
            <person name="Rosa B.A."/>
            <person name="Abubucker S."/>
            <person name="Hallsworth-Pepin K."/>
            <person name="Martin J."/>
            <person name="Tyagi R."/>
            <person name="Heizer E."/>
            <person name="Zhang X."/>
            <person name="Bhonagiri-Palsikar V."/>
            <person name="Minx P."/>
            <person name="Warren W.C."/>
            <person name="Wang Q."/>
            <person name="Zhan B."/>
            <person name="Hotez P.J."/>
            <person name="Sternberg P.W."/>
            <person name="Dougall A."/>
            <person name="Gaze S.T."/>
            <person name="Mulvenna J."/>
            <person name="Sotillo J."/>
            <person name="Ranganathan S."/>
            <person name="Rabelo E.M."/>
            <person name="Wilson R.K."/>
            <person name="Felgner P.L."/>
            <person name="Bethony J."/>
            <person name="Hawdon J.M."/>
            <person name="Gasser R.B."/>
            <person name="Loukas A."/>
            <person name="Mitreva M."/>
        </authorList>
    </citation>
    <scope>NUCLEOTIDE SEQUENCE [LARGE SCALE GENOMIC DNA]</scope>
</reference>
<dbReference type="InterPro" id="IPR056906">
    <property type="entry name" value="ORF2/G2P_dom"/>
</dbReference>
<name>W2TFK5_NECAM</name>
<keyword evidence="3" id="KW-1185">Reference proteome</keyword>
<sequence>MKCDSPFWVLPKAALEKVPVPCGRCPPCKRRRVDSWVFRLLQEELQHENASFVTLTYDTRFVPISKNGFMTLDRGEFPRYMKRLRKLVPGRKLKYYMCGEYGSQRFRPHYHAIIFGVPQDSLFADAWTLNGDSLGGVVVGTVTGKSIAYTMKYIDKSTWKQKHGRDDRVPEFSLMSKGMGVSYLTPQMVEYHKEDISRLFCTREGGSRIAMPRYYRQKIYSDDDLKKQVVLIAESVERQEQLKRLEYDRLYGSIPEHTYEQWGSDVAMYNGVYNGEDDIVPDGFERMDEMDRIDLLRTVAKNVDTTRKELQKRSDKTTAEKQKADFEAAVAAAAKALDKVDNTAQ</sequence>
<evidence type="ECO:0000313" key="2">
    <source>
        <dbReference type="EMBL" id="ETN80369.1"/>
    </source>
</evidence>
<feature type="domain" description="Replication-associated protein ORF2/G2P" evidence="1">
    <location>
        <begin position="51"/>
        <end position="157"/>
    </location>
</feature>
<gene>
    <name evidence="2" type="ORF">NECAME_18023</name>
</gene>
<accession>W2TFK5</accession>
<dbReference type="OrthoDB" id="10687036at2759"/>
<evidence type="ECO:0000259" key="1">
    <source>
        <dbReference type="Pfam" id="PF23343"/>
    </source>
</evidence>
<evidence type="ECO:0000313" key="3">
    <source>
        <dbReference type="Proteomes" id="UP000053676"/>
    </source>
</evidence>
<organism evidence="2 3">
    <name type="scientific">Necator americanus</name>
    <name type="common">Human hookworm</name>
    <dbReference type="NCBI Taxonomy" id="51031"/>
    <lineage>
        <taxon>Eukaryota</taxon>
        <taxon>Metazoa</taxon>
        <taxon>Ecdysozoa</taxon>
        <taxon>Nematoda</taxon>
        <taxon>Chromadorea</taxon>
        <taxon>Rhabditida</taxon>
        <taxon>Rhabditina</taxon>
        <taxon>Rhabditomorpha</taxon>
        <taxon>Strongyloidea</taxon>
        <taxon>Ancylostomatidae</taxon>
        <taxon>Bunostominae</taxon>
        <taxon>Necator</taxon>
    </lineage>
</organism>
<dbReference type="AlphaFoldDB" id="W2TFK5"/>
<dbReference type="Proteomes" id="UP000053676">
    <property type="component" value="Unassembled WGS sequence"/>
</dbReference>